<comment type="similarity">
    <text evidence="2">Belongs to the fatty acid desaturase type 2 family.</text>
</comment>
<feature type="transmembrane region" description="Helical" evidence="10">
    <location>
        <begin position="16"/>
        <end position="40"/>
    </location>
</feature>
<dbReference type="Proteomes" id="UP001209922">
    <property type="component" value="Unassembled WGS sequence"/>
</dbReference>
<evidence type="ECO:0000256" key="4">
    <source>
        <dbReference type="ARBA" id="ARBA00022832"/>
    </source>
</evidence>
<evidence type="ECO:0000256" key="5">
    <source>
        <dbReference type="ARBA" id="ARBA00022989"/>
    </source>
</evidence>
<gene>
    <name evidence="12" type="ORF">OK345_11220</name>
</gene>
<comment type="subcellular location">
    <subcellularLocation>
        <location evidence="1">Membrane</location>
        <topology evidence="1">Multi-pass membrane protein</topology>
    </subcellularLocation>
</comment>
<name>A0ABT3JXW4_9XANT</name>
<evidence type="ECO:0000256" key="10">
    <source>
        <dbReference type="SAM" id="Phobius"/>
    </source>
</evidence>
<dbReference type="RefSeq" id="WP_265128062.1">
    <property type="nucleotide sequence ID" value="NZ_JAPCHY010000009.1"/>
</dbReference>
<feature type="transmembrane region" description="Helical" evidence="10">
    <location>
        <begin position="143"/>
        <end position="165"/>
    </location>
</feature>
<keyword evidence="4" id="KW-0276">Fatty acid metabolism</keyword>
<protein>
    <submittedName>
        <fullName evidence="12">Fatty acid desaturase</fullName>
        <ecNumber evidence="12">1.14.19.-</ecNumber>
    </submittedName>
</protein>
<evidence type="ECO:0000259" key="11">
    <source>
        <dbReference type="Pfam" id="PF00487"/>
    </source>
</evidence>
<keyword evidence="7" id="KW-0408">Iron</keyword>
<proteinExistence type="inferred from homology"/>
<dbReference type="EC" id="1.14.19.-" evidence="12"/>
<organism evidence="12 13">
    <name type="scientific">Xanthomonas chitinilytica</name>
    <dbReference type="NCBI Taxonomy" id="2989819"/>
    <lineage>
        <taxon>Bacteria</taxon>
        <taxon>Pseudomonadati</taxon>
        <taxon>Pseudomonadota</taxon>
        <taxon>Gammaproteobacteria</taxon>
        <taxon>Lysobacterales</taxon>
        <taxon>Lysobacteraceae</taxon>
        <taxon>Xanthomonas</taxon>
    </lineage>
</organism>
<keyword evidence="8" id="KW-0443">Lipid metabolism</keyword>
<dbReference type="PANTHER" id="PTHR11351">
    <property type="entry name" value="ACYL-COA DESATURASE"/>
    <property type="match status" value="1"/>
</dbReference>
<accession>A0ABT3JXW4</accession>
<evidence type="ECO:0000256" key="3">
    <source>
        <dbReference type="ARBA" id="ARBA00022692"/>
    </source>
</evidence>
<comment type="caution">
    <text evidence="12">The sequence shown here is derived from an EMBL/GenBank/DDBJ whole genome shotgun (WGS) entry which is preliminary data.</text>
</comment>
<keyword evidence="9 10" id="KW-0472">Membrane</keyword>
<evidence type="ECO:0000313" key="12">
    <source>
        <dbReference type="EMBL" id="MCW4473074.1"/>
    </source>
</evidence>
<dbReference type="Pfam" id="PF00487">
    <property type="entry name" value="FA_desaturase"/>
    <property type="match status" value="1"/>
</dbReference>
<dbReference type="CDD" id="cd03505">
    <property type="entry name" value="Delta9-FADS-like"/>
    <property type="match status" value="1"/>
</dbReference>
<feature type="domain" description="Fatty acid desaturase" evidence="11">
    <location>
        <begin position="17"/>
        <end position="221"/>
    </location>
</feature>
<evidence type="ECO:0000256" key="8">
    <source>
        <dbReference type="ARBA" id="ARBA00023098"/>
    </source>
</evidence>
<dbReference type="GO" id="GO:0016491">
    <property type="term" value="F:oxidoreductase activity"/>
    <property type="evidence" value="ECO:0007669"/>
    <property type="project" value="UniProtKB-KW"/>
</dbReference>
<evidence type="ECO:0000256" key="9">
    <source>
        <dbReference type="ARBA" id="ARBA00023136"/>
    </source>
</evidence>
<keyword evidence="3 10" id="KW-0812">Transmembrane</keyword>
<sequence>MSDTLLDFLTGGLAGLGWWGMLAVLLVFTQLTIFAVTLYLHRSQAHRGVDFHPVIAHFFRFWTWLTTSMITKEWVAIHRKHHAKVETDEDPHSPVTKGIGRVFWRGVELYREARAMRADIEQYGRGAPEDWIERHLYTPHANLGPVALLAVNALLFGLPGVALWAIQMAWIPFWAAGVVNGLGHWWGYRNFESADTSTNLTPWAFWIGGEELHNNHHAFPSSARFSMRRWEFDIGWVAIRGLQKLGLAKVLRVAPTMDVRPNIAVPDADTLKALLSHRFQAMTDYQRNVFTPALKEEAAAAGAKLRKLLPRRMRRGLVNDGRWLKPDCRVQLQQWVEQRPRIRTLVEHRARLSALLEARSHDAAERLKQLQAWCQEAEASGIRALQDYAARLKGYALTTA</sequence>
<keyword evidence="13" id="KW-1185">Reference proteome</keyword>
<reference evidence="12 13" key="1">
    <citation type="submission" date="2022-10" db="EMBL/GenBank/DDBJ databases">
        <title>Xanthomonas sp. H13-6.</title>
        <authorList>
            <person name="Liu X."/>
            <person name="Deng Z."/>
            <person name="Jiang Y."/>
            <person name="Yu T."/>
            <person name="Ai J."/>
        </authorList>
    </citation>
    <scope>NUCLEOTIDE SEQUENCE [LARGE SCALE GENOMIC DNA]</scope>
    <source>
        <strain evidence="12 13">H13-6</strain>
    </source>
</reference>
<keyword evidence="5 10" id="KW-1133">Transmembrane helix</keyword>
<evidence type="ECO:0000256" key="1">
    <source>
        <dbReference type="ARBA" id="ARBA00004141"/>
    </source>
</evidence>
<dbReference type="InterPro" id="IPR005804">
    <property type="entry name" value="FA_desaturase_dom"/>
</dbReference>
<evidence type="ECO:0000256" key="7">
    <source>
        <dbReference type="ARBA" id="ARBA00023004"/>
    </source>
</evidence>
<evidence type="ECO:0000256" key="6">
    <source>
        <dbReference type="ARBA" id="ARBA00023002"/>
    </source>
</evidence>
<evidence type="ECO:0000313" key="13">
    <source>
        <dbReference type="Proteomes" id="UP001209922"/>
    </source>
</evidence>
<dbReference type="EMBL" id="JAPCHY010000009">
    <property type="protein sequence ID" value="MCW4473074.1"/>
    <property type="molecule type" value="Genomic_DNA"/>
</dbReference>
<keyword evidence="6 12" id="KW-0560">Oxidoreductase</keyword>
<dbReference type="PANTHER" id="PTHR11351:SF33">
    <property type="entry name" value="DELTA-9 FATTY ACID DESATURASE, DESA"/>
    <property type="match status" value="1"/>
</dbReference>
<dbReference type="InterPro" id="IPR015876">
    <property type="entry name" value="Acyl-CoA_DS"/>
</dbReference>
<evidence type="ECO:0000256" key="2">
    <source>
        <dbReference type="ARBA" id="ARBA00008749"/>
    </source>
</evidence>